<evidence type="ECO:0000313" key="2">
    <source>
        <dbReference type="EMBL" id="MCK0533516.1"/>
    </source>
</evidence>
<accession>A0ABT0E2B8</accession>
<dbReference type="Proteomes" id="UP001203512">
    <property type="component" value="Unassembled WGS sequence"/>
</dbReference>
<proteinExistence type="predicted"/>
<keyword evidence="1" id="KW-0732">Signal</keyword>
<name>A0ABT0E2B8_9SPHN</name>
<evidence type="ECO:0000313" key="3">
    <source>
        <dbReference type="Proteomes" id="UP001203512"/>
    </source>
</evidence>
<dbReference type="RefSeq" id="WP_097091025.1">
    <property type="nucleotide sequence ID" value="NZ_JALKHS010000021.1"/>
</dbReference>
<feature type="chain" id="PRO_5045130383" evidence="1">
    <location>
        <begin position="25"/>
        <end position="135"/>
    </location>
</feature>
<dbReference type="EMBL" id="JALKHS010000021">
    <property type="protein sequence ID" value="MCK0533516.1"/>
    <property type="molecule type" value="Genomic_DNA"/>
</dbReference>
<organism evidence="2 3">
    <name type="scientific">Sphingobium agri</name>
    <dbReference type="NCBI Taxonomy" id="2933566"/>
    <lineage>
        <taxon>Bacteria</taxon>
        <taxon>Pseudomonadati</taxon>
        <taxon>Pseudomonadota</taxon>
        <taxon>Alphaproteobacteria</taxon>
        <taxon>Sphingomonadales</taxon>
        <taxon>Sphingomonadaceae</taxon>
        <taxon>Sphingobium</taxon>
    </lineage>
</organism>
<dbReference type="InterPro" id="IPR030972">
    <property type="entry name" value="UrcA_uranyl"/>
</dbReference>
<sequence length="135" mass="14707">MKCFSRSALILSGLMMASSSISFAQPTEEITVTGRYNNAQSLSQGVSYADLDLSTKAGKDELRHRVALTARYLCGKLGESDNASPVVPSCRDAAVRDAMTRVGTVEEGFAPRGTTWVAGTRWQPPYPADWVERYP</sequence>
<reference evidence="2 3" key="1">
    <citation type="submission" date="2022-04" db="EMBL/GenBank/DDBJ databases">
        <authorList>
            <person name="Huq M.A."/>
        </authorList>
    </citation>
    <scope>NUCLEOTIDE SEQUENCE [LARGE SCALE GENOMIC DNA]</scope>
    <source>
        <strain evidence="2 3">MAH-33</strain>
    </source>
</reference>
<feature type="signal peptide" evidence="1">
    <location>
        <begin position="1"/>
        <end position="24"/>
    </location>
</feature>
<dbReference type="NCBIfam" id="TIGR04433">
    <property type="entry name" value="UrcA_uranyl"/>
    <property type="match status" value="1"/>
</dbReference>
<gene>
    <name evidence="2" type="ORF">MU848_18145</name>
</gene>
<keyword evidence="3" id="KW-1185">Reference proteome</keyword>
<protein>
    <submittedName>
        <fullName evidence="2">UrcA family protein</fullName>
    </submittedName>
</protein>
<evidence type="ECO:0000256" key="1">
    <source>
        <dbReference type="SAM" id="SignalP"/>
    </source>
</evidence>
<comment type="caution">
    <text evidence="2">The sequence shown here is derived from an EMBL/GenBank/DDBJ whole genome shotgun (WGS) entry which is preliminary data.</text>
</comment>